<protein>
    <submittedName>
        <fullName evidence="2">Ribonuclease</fullName>
    </submittedName>
</protein>
<gene>
    <name evidence="2" type="ORF">SPPYR_0881</name>
</gene>
<feature type="compositionally biased region" description="Basic and acidic residues" evidence="1">
    <location>
        <begin position="95"/>
        <end position="106"/>
    </location>
</feature>
<dbReference type="RefSeq" id="WP_295324093.1">
    <property type="nucleotide sequence ID" value="NZ_LT598653.1"/>
</dbReference>
<dbReference type="AlphaFoldDB" id="A0A1Y5PPV6"/>
<accession>A0A1Y5PPV6</accession>
<proteinExistence type="predicted"/>
<evidence type="ECO:0000256" key="1">
    <source>
        <dbReference type="SAM" id="MobiDB-lite"/>
    </source>
</evidence>
<dbReference type="EMBL" id="LT598653">
    <property type="protein sequence ID" value="SBV32001.1"/>
    <property type="molecule type" value="Genomic_DNA"/>
</dbReference>
<reference evidence="2" key="1">
    <citation type="submission" date="2016-03" db="EMBL/GenBank/DDBJ databases">
        <authorList>
            <person name="Ploux O."/>
        </authorList>
    </citation>
    <scope>NUCLEOTIDE SEQUENCE</scope>
    <source>
        <strain evidence="2">UC10</strain>
    </source>
</reference>
<sequence>MAEWLYEAGIGETRAALIEDGAIVEARIEREGEGPRLGAIVEAKLVEAGKGGKGALVALDWPGAPQATLTGLSPSTSTGARLIVEITRMALRERGRDKPARARMAEADAQVGDGPDLRSRIATTGIAVTELQPAGPDRLEQAGWSELIDHVRTGHWPFEGGALWVDATPAMLLIDIDGEGDALALALAGAREAVALIRRCDTGGSIGIDFPSVPDRAGRQAIDAAVDAALTGAFERTAVNGFGFMQIVRRRERPSLIEQVRLDPVATDAALLLRQAERAVGTGDLTLTARGAVVDRIAAHAHWIETLQNRTGRAVRLIADPAAKGAGHAQ</sequence>
<name>A0A1Y5PPV6_9SPHN</name>
<evidence type="ECO:0000313" key="2">
    <source>
        <dbReference type="EMBL" id="SBV32001.1"/>
    </source>
</evidence>
<dbReference type="KEGG" id="sphu:SPPYR_0881"/>
<organism evidence="2">
    <name type="scientific">uncultured Sphingopyxis sp</name>
    <dbReference type="NCBI Taxonomy" id="310581"/>
    <lineage>
        <taxon>Bacteria</taxon>
        <taxon>Pseudomonadati</taxon>
        <taxon>Pseudomonadota</taxon>
        <taxon>Alphaproteobacteria</taxon>
        <taxon>Sphingomonadales</taxon>
        <taxon>Sphingomonadaceae</taxon>
        <taxon>Sphingopyxis</taxon>
        <taxon>environmental samples</taxon>
    </lineage>
</organism>
<feature type="region of interest" description="Disordered" evidence="1">
    <location>
        <begin position="95"/>
        <end position="116"/>
    </location>
</feature>